<dbReference type="Proteomes" id="UP000762676">
    <property type="component" value="Unassembled WGS sequence"/>
</dbReference>
<reference evidence="2 3" key="1">
    <citation type="journal article" date="2021" name="Elife">
        <title>Chloroplast acquisition without the gene transfer in kleptoplastic sea slugs, Plakobranchus ocellatus.</title>
        <authorList>
            <person name="Maeda T."/>
            <person name="Takahashi S."/>
            <person name="Yoshida T."/>
            <person name="Shimamura S."/>
            <person name="Takaki Y."/>
            <person name="Nagai Y."/>
            <person name="Toyoda A."/>
            <person name="Suzuki Y."/>
            <person name="Arimoto A."/>
            <person name="Ishii H."/>
            <person name="Satoh N."/>
            <person name="Nishiyama T."/>
            <person name="Hasebe M."/>
            <person name="Maruyama T."/>
            <person name="Minagawa J."/>
            <person name="Obokata J."/>
            <person name="Shigenobu S."/>
        </authorList>
    </citation>
    <scope>NUCLEOTIDE SEQUENCE [LARGE SCALE GENOMIC DNA]</scope>
</reference>
<feature type="region of interest" description="Disordered" evidence="1">
    <location>
        <begin position="1"/>
        <end position="94"/>
    </location>
</feature>
<feature type="compositionally biased region" description="Polar residues" evidence="1">
    <location>
        <begin position="85"/>
        <end position="94"/>
    </location>
</feature>
<evidence type="ECO:0000313" key="2">
    <source>
        <dbReference type="EMBL" id="GFS00446.1"/>
    </source>
</evidence>
<proteinExistence type="predicted"/>
<dbReference type="EMBL" id="BMAT01009181">
    <property type="protein sequence ID" value="GFS00446.1"/>
    <property type="molecule type" value="Genomic_DNA"/>
</dbReference>
<accession>A0AAV4HUU8</accession>
<comment type="caution">
    <text evidence="2">The sequence shown here is derived from an EMBL/GenBank/DDBJ whole genome shotgun (WGS) entry which is preliminary data.</text>
</comment>
<evidence type="ECO:0000313" key="3">
    <source>
        <dbReference type="Proteomes" id="UP000762676"/>
    </source>
</evidence>
<name>A0AAV4HUU8_9GAST</name>
<keyword evidence="3" id="KW-1185">Reference proteome</keyword>
<gene>
    <name evidence="2" type="ORF">ElyMa_004555000</name>
</gene>
<evidence type="ECO:0000256" key="1">
    <source>
        <dbReference type="SAM" id="MobiDB-lite"/>
    </source>
</evidence>
<sequence length="94" mass="9751">MPIGLEISEPNAGRDSSAHSTPDASPLPSPLRKDCPHQFPSPPSSPAMSPSSAYRKRSATLDSPGSSAPSAGGTSAARRRDFNHNKTASPVKNL</sequence>
<organism evidence="2 3">
    <name type="scientific">Elysia marginata</name>
    <dbReference type="NCBI Taxonomy" id="1093978"/>
    <lineage>
        <taxon>Eukaryota</taxon>
        <taxon>Metazoa</taxon>
        <taxon>Spiralia</taxon>
        <taxon>Lophotrochozoa</taxon>
        <taxon>Mollusca</taxon>
        <taxon>Gastropoda</taxon>
        <taxon>Heterobranchia</taxon>
        <taxon>Euthyneura</taxon>
        <taxon>Panpulmonata</taxon>
        <taxon>Sacoglossa</taxon>
        <taxon>Placobranchoidea</taxon>
        <taxon>Plakobranchidae</taxon>
        <taxon>Elysia</taxon>
    </lineage>
</organism>
<feature type="compositionally biased region" description="Low complexity" evidence="1">
    <location>
        <begin position="63"/>
        <end position="76"/>
    </location>
</feature>
<dbReference type="AlphaFoldDB" id="A0AAV4HUU8"/>
<protein>
    <submittedName>
        <fullName evidence="2">Uncharacterized protein</fullName>
    </submittedName>
</protein>